<evidence type="ECO:0000256" key="13">
    <source>
        <dbReference type="ARBA" id="ARBA00023128"/>
    </source>
</evidence>
<comment type="catalytic activity">
    <reaction evidence="16">
        <text>(5Z,8Z,11Z,14Z)-eicosatetraenoyl-CoA + H2O = (5Z,8Z,11Z,14Z)-eicosatetraenoate + CoA + H(+)</text>
        <dbReference type="Rhea" id="RHEA:40151"/>
        <dbReference type="ChEBI" id="CHEBI:15377"/>
        <dbReference type="ChEBI" id="CHEBI:15378"/>
        <dbReference type="ChEBI" id="CHEBI:32395"/>
        <dbReference type="ChEBI" id="CHEBI:57287"/>
        <dbReference type="ChEBI" id="CHEBI:57368"/>
    </reaction>
    <physiologicalReaction direction="left-to-right" evidence="16">
        <dbReference type="Rhea" id="RHEA:40152"/>
    </physiologicalReaction>
</comment>
<comment type="catalytic activity">
    <reaction evidence="22">
        <text>octanoyl-CoA + H2O = octanoate + CoA + H(+)</text>
        <dbReference type="Rhea" id="RHEA:30143"/>
        <dbReference type="ChEBI" id="CHEBI:15377"/>
        <dbReference type="ChEBI" id="CHEBI:15378"/>
        <dbReference type="ChEBI" id="CHEBI:25646"/>
        <dbReference type="ChEBI" id="CHEBI:57287"/>
        <dbReference type="ChEBI" id="CHEBI:57386"/>
    </reaction>
    <physiologicalReaction direction="left-to-right" evidence="22">
        <dbReference type="Rhea" id="RHEA:30144"/>
    </physiologicalReaction>
</comment>
<evidence type="ECO:0000256" key="3">
    <source>
        <dbReference type="ARBA" id="ARBA00004632"/>
    </source>
</evidence>
<organism evidence="29 30">
    <name type="scientific">Capsaspora owczarzaki (strain ATCC 30864)</name>
    <dbReference type="NCBI Taxonomy" id="595528"/>
    <lineage>
        <taxon>Eukaryota</taxon>
        <taxon>Filasterea</taxon>
        <taxon>Capsaspora</taxon>
    </lineage>
</organism>
<dbReference type="STRING" id="595528.A0A0D2WY32"/>
<dbReference type="PANTHER" id="PTHR12418">
    <property type="entry name" value="ACYL-COENZYME A THIOESTERASE THEM4"/>
    <property type="match status" value="1"/>
</dbReference>
<evidence type="ECO:0000256" key="8">
    <source>
        <dbReference type="ARBA" id="ARBA00022792"/>
    </source>
</evidence>
<evidence type="ECO:0000256" key="22">
    <source>
        <dbReference type="ARBA" id="ARBA00047588"/>
    </source>
</evidence>
<dbReference type="AlphaFoldDB" id="A0A0D2WY32"/>
<keyword evidence="14" id="KW-0472">Membrane</keyword>
<evidence type="ECO:0000256" key="11">
    <source>
        <dbReference type="ARBA" id="ARBA00022946"/>
    </source>
</evidence>
<evidence type="ECO:0000256" key="23">
    <source>
        <dbReference type="ARBA" id="ARBA00047734"/>
    </source>
</evidence>
<dbReference type="EMBL" id="KE346378">
    <property type="protein sequence ID" value="KJE98280.1"/>
    <property type="molecule type" value="Genomic_DNA"/>
</dbReference>
<comment type="catalytic activity">
    <reaction evidence="24">
        <text>decanoyl-CoA + H2O = decanoate + CoA + H(+)</text>
        <dbReference type="Rhea" id="RHEA:40059"/>
        <dbReference type="ChEBI" id="CHEBI:15377"/>
        <dbReference type="ChEBI" id="CHEBI:15378"/>
        <dbReference type="ChEBI" id="CHEBI:27689"/>
        <dbReference type="ChEBI" id="CHEBI:57287"/>
        <dbReference type="ChEBI" id="CHEBI:61430"/>
    </reaction>
    <physiologicalReaction direction="left-to-right" evidence="24">
        <dbReference type="Rhea" id="RHEA:40060"/>
    </physiologicalReaction>
</comment>
<proteinExistence type="inferred from homology"/>
<comment type="catalytic activity">
    <reaction evidence="26">
        <text>tetradecanoyl-CoA + H2O = tetradecanoate + CoA + H(+)</text>
        <dbReference type="Rhea" id="RHEA:40119"/>
        <dbReference type="ChEBI" id="CHEBI:15377"/>
        <dbReference type="ChEBI" id="CHEBI:15378"/>
        <dbReference type="ChEBI" id="CHEBI:30807"/>
        <dbReference type="ChEBI" id="CHEBI:57287"/>
        <dbReference type="ChEBI" id="CHEBI:57385"/>
    </reaction>
    <physiologicalReaction direction="left-to-right" evidence="26">
        <dbReference type="Rhea" id="RHEA:40120"/>
    </physiologicalReaction>
</comment>
<evidence type="ECO:0000256" key="2">
    <source>
        <dbReference type="ARBA" id="ARBA00004569"/>
    </source>
</evidence>
<evidence type="ECO:0000256" key="19">
    <source>
        <dbReference type="ARBA" id="ARBA00038848"/>
    </source>
</evidence>
<evidence type="ECO:0000256" key="1">
    <source>
        <dbReference type="ARBA" id="ARBA00004496"/>
    </source>
</evidence>
<dbReference type="RefSeq" id="XP_004342437.1">
    <property type="nucleotide sequence ID" value="XM_004342388.1"/>
</dbReference>
<evidence type="ECO:0000256" key="21">
    <source>
        <dbReference type="ARBA" id="ARBA00043210"/>
    </source>
</evidence>
<evidence type="ECO:0000256" key="14">
    <source>
        <dbReference type="ARBA" id="ARBA00023136"/>
    </source>
</evidence>
<dbReference type="Gene3D" id="3.10.129.10">
    <property type="entry name" value="Hotdog Thioesterase"/>
    <property type="match status" value="1"/>
</dbReference>
<evidence type="ECO:0000256" key="16">
    <source>
        <dbReference type="ARBA" id="ARBA00035852"/>
    </source>
</evidence>
<keyword evidence="6" id="KW-0963">Cytoplasm</keyword>
<evidence type="ECO:0000313" key="29">
    <source>
        <dbReference type="EMBL" id="KJE98280.1"/>
    </source>
</evidence>
<comment type="catalytic activity">
    <reaction evidence="23">
        <text>hexadecanoyl-CoA + H2O = hexadecanoate + CoA + H(+)</text>
        <dbReference type="Rhea" id="RHEA:16645"/>
        <dbReference type="ChEBI" id="CHEBI:7896"/>
        <dbReference type="ChEBI" id="CHEBI:15377"/>
        <dbReference type="ChEBI" id="CHEBI:15378"/>
        <dbReference type="ChEBI" id="CHEBI:57287"/>
        <dbReference type="ChEBI" id="CHEBI:57379"/>
        <dbReference type="EC" id="3.1.2.2"/>
    </reaction>
    <physiologicalReaction direction="left-to-right" evidence="23">
        <dbReference type="Rhea" id="RHEA:16646"/>
    </physiologicalReaction>
</comment>
<evidence type="ECO:0000256" key="25">
    <source>
        <dbReference type="ARBA" id="ARBA00048074"/>
    </source>
</evidence>
<dbReference type="GO" id="GO:0016787">
    <property type="term" value="F:hydrolase activity"/>
    <property type="evidence" value="ECO:0007669"/>
    <property type="project" value="UniProtKB-KW"/>
</dbReference>
<dbReference type="GO" id="GO:0005758">
    <property type="term" value="C:mitochondrial intermembrane space"/>
    <property type="evidence" value="ECO:0007669"/>
    <property type="project" value="UniProtKB-SubCell"/>
</dbReference>
<comment type="similarity">
    <text evidence="18">Belongs to the THEM4/THEM5 thioesterase family.</text>
</comment>
<feature type="region of interest" description="Disordered" evidence="27">
    <location>
        <begin position="327"/>
        <end position="346"/>
    </location>
</feature>
<comment type="catalytic activity">
    <reaction evidence="25">
        <text>dodecanoyl-CoA + H2O = dodecanoate + CoA + H(+)</text>
        <dbReference type="Rhea" id="RHEA:30135"/>
        <dbReference type="ChEBI" id="CHEBI:15377"/>
        <dbReference type="ChEBI" id="CHEBI:15378"/>
        <dbReference type="ChEBI" id="CHEBI:18262"/>
        <dbReference type="ChEBI" id="CHEBI:57287"/>
        <dbReference type="ChEBI" id="CHEBI:57375"/>
    </reaction>
    <physiologicalReaction direction="left-to-right" evidence="25">
        <dbReference type="Rhea" id="RHEA:30136"/>
    </physiologicalReaction>
</comment>
<evidence type="ECO:0000256" key="10">
    <source>
        <dbReference type="ARBA" id="ARBA00022832"/>
    </source>
</evidence>
<evidence type="ECO:0000256" key="26">
    <source>
        <dbReference type="ARBA" id="ARBA00048180"/>
    </source>
</evidence>
<evidence type="ECO:0000256" key="20">
    <source>
        <dbReference type="ARBA" id="ARBA00040123"/>
    </source>
</evidence>
<dbReference type="OrthoDB" id="506431at2759"/>
<keyword evidence="5" id="KW-1003">Cell membrane</keyword>
<keyword evidence="11" id="KW-0809">Transit peptide</keyword>
<evidence type="ECO:0000313" key="30">
    <source>
        <dbReference type="Proteomes" id="UP000008743"/>
    </source>
</evidence>
<dbReference type="GO" id="GO:0006915">
    <property type="term" value="P:apoptotic process"/>
    <property type="evidence" value="ECO:0007669"/>
    <property type="project" value="UniProtKB-KW"/>
</dbReference>
<reference evidence="30" key="1">
    <citation type="submission" date="2011-02" db="EMBL/GenBank/DDBJ databases">
        <title>The Genome Sequence of Capsaspora owczarzaki ATCC 30864.</title>
        <authorList>
            <person name="Russ C."/>
            <person name="Cuomo C."/>
            <person name="Burger G."/>
            <person name="Gray M.W."/>
            <person name="Holland P.W.H."/>
            <person name="King N."/>
            <person name="Lang F.B.F."/>
            <person name="Roger A.J."/>
            <person name="Ruiz-Trillo I."/>
            <person name="Young S.K."/>
            <person name="Zeng Q."/>
            <person name="Gargeya S."/>
            <person name="Alvarado L."/>
            <person name="Berlin A."/>
            <person name="Chapman S.B."/>
            <person name="Chen Z."/>
            <person name="Freedman E."/>
            <person name="Gellesch M."/>
            <person name="Goldberg J."/>
            <person name="Griggs A."/>
            <person name="Gujja S."/>
            <person name="Heilman E."/>
            <person name="Heiman D."/>
            <person name="Howarth C."/>
            <person name="Mehta T."/>
            <person name="Neiman D."/>
            <person name="Pearson M."/>
            <person name="Roberts A."/>
            <person name="Saif S."/>
            <person name="Shea T."/>
            <person name="Shenoy N."/>
            <person name="Sisk P."/>
            <person name="Stolte C."/>
            <person name="Sykes S."/>
            <person name="White J."/>
            <person name="Yandava C."/>
            <person name="Haas B."/>
            <person name="Nusbaum C."/>
            <person name="Birren B."/>
        </authorList>
    </citation>
    <scope>NUCLEOTIDE SEQUENCE</scope>
    <source>
        <strain evidence="30">ATCC 30864</strain>
    </source>
</reference>
<name>A0A0D2WY32_CAPO3</name>
<dbReference type="PANTHER" id="PTHR12418:SF19">
    <property type="entry name" value="ACYL-COENZYME A THIOESTERASE THEM4"/>
    <property type="match status" value="1"/>
</dbReference>
<evidence type="ECO:0000256" key="4">
    <source>
        <dbReference type="ARBA" id="ARBA00004637"/>
    </source>
</evidence>
<evidence type="ECO:0000259" key="28">
    <source>
        <dbReference type="Pfam" id="PF03061"/>
    </source>
</evidence>
<dbReference type="GO" id="GO:0005743">
    <property type="term" value="C:mitochondrial inner membrane"/>
    <property type="evidence" value="ECO:0007669"/>
    <property type="project" value="UniProtKB-SubCell"/>
</dbReference>
<dbReference type="InParanoid" id="A0A0D2WY32"/>
<dbReference type="Pfam" id="PF03061">
    <property type="entry name" value="4HBT"/>
    <property type="match status" value="1"/>
</dbReference>
<evidence type="ECO:0000256" key="18">
    <source>
        <dbReference type="ARBA" id="ARBA00038456"/>
    </source>
</evidence>
<gene>
    <name evidence="29" type="ORF">CAOG_008268</name>
</gene>
<dbReference type="GO" id="GO:0032587">
    <property type="term" value="C:ruffle membrane"/>
    <property type="evidence" value="ECO:0007669"/>
    <property type="project" value="UniProtKB-SubCell"/>
</dbReference>
<dbReference type="InterPro" id="IPR006683">
    <property type="entry name" value="Thioestr_dom"/>
</dbReference>
<dbReference type="InterPro" id="IPR052365">
    <property type="entry name" value="THEM4/THEM5_acyl-CoA_thioest"/>
</dbReference>
<keyword evidence="10" id="KW-0276">Fatty acid metabolism</keyword>
<comment type="subcellular location">
    <subcellularLocation>
        <location evidence="3">Cell projection</location>
        <location evidence="3">Ruffle membrane</location>
    </subcellularLocation>
    <subcellularLocation>
        <location evidence="1">Cytoplasm</location>
    </subcellularLocation>
    <subcellularLocation>
        <location evidence="4">Mitochondrion inner membrane</location>
        <topology evidence="4">Peripheral membrane protein</topology>
    </subcellularLocation>
    <subcellularLocation>
        <location evidence="2">Mitochondrion intermembrane space</location>
    </subcellularLocation>
</comment>
<dbReference type="Proteomes" id="UP000008743">
    <property type="component" value="Unassembled WGS sequence"/>
</dbReference>
<comment type="catalytic activity">
    <reaction evidence="17">
        <text>(9Z)-octadecenoyl-CoA + H2O = (9Z)-octadecenoate + CoA + H(+)</text>
        <dbReference type="Rhea" id="RHEA:40139"/>
        <dbReference type="ChEBI" id="CHEBI:15377"/>
        <dbReference type="ChEBI" id="CHEBI:15378"/>
        <dbReference type="ChEBI" id="CHEBI:30823"/>
        <dbReference type="ChEBI" id="CHEBI:57287"/>
        <dbReference type="ChEBI" id="CHEBI:57387"/>
    </reaction>
    <physiologicalReaction direction="left-to-right" evidence="17">
        <dbReference type="Rhea" id="RHEA:40140"/>
    </physiologicalReaction>
</comment>
<feature type="region of interest" description="Disordered" evidence="27">
    <location>
        <begin position="159"/>
        <end position="191"/>
    </location>
</feature>
<feature type="compositionally biased region" description="Polar residues" evidence="27">
    <location>
        <begin position="327"/>
        <end position="338"/>
    </location>
</feature>
<evidence type="ECO:0000256" key="24">
    <source>
        <dbReference type="ARBA" id="ARBA00047969"/>
    </source>
</evidence>
<keyword evidence="13" id="KW-0496">Mitochondrion</keyword>
<keyword evidence="8" id="KW-0999">Mitochondrion inner membrane</keyword>
<evidence type="ECO:0000256" key="27">
    <source>
        <dbReference type="SAM" id="MobiDB-lite"/>
    </source>
</evidence>
<evidence type="ECO:0000256" key="5">
    <source>
        <dbReference type="ARBA" id="ARBA00022475"/>
    </source>
</evidence>
<dbReference type="SUPFAM" id="SSF54637">
    <property type="entry name" value="Thioesterase/thiol ester dehydrase-isomerase"/>
    <property type="match status" value="1"/>
</dbReference>
<dbReference type="CDD" id="cd03443">
    <property type="entry name" value="PaaI_thioesterase"/>
    <property type="match status" value="1"/>
</dbReference>
<keyword evidence="15" id="KW-0966">Cell projection</keyword>
<accession>A0A0D2WY32</accession>
<keyword evidence="12" id="KW-0443">Lipid metabolism</keyword>
<keyword evidence="30" id="KW-1185">Reference proteome</keyword>
<evidence type="ECO:0000256" key="7">
    <source>
        <dbReference type="ARBA" id="ARBA00022703"/>
    </source>
</evidence>
<evidence type="ECO:0000256" key="9">
    <source>
        <dbReference type="ARBA" id="ARBA00022801"/>
    </source>
</evidence>
<evidence type="ECO:0000256" key="17">
    <source>
        <dbReference type="ARBA" id="ARBA00037002"/>
    </source>
</evidence>
<evidence type="ECO:0000256" key="6">
    <source>
        <dbReference type="ARBA" id="ARBA00022490"/>
    </source>
</evidence>
<evidence type="ECO:0000256" key="12">
    <source>
        <dbReference type="ARBA" id="ARBA00023098"/>
    </source>
</evidence>
<dbReference type="EC" id="3.1.2.2" evidence="19"/>
<dbReference type="InterPro" id="IPR029069">
    <property type="entry name" value="HotDog_dom_sf"/>
</dbReference>
<feature type="compositionally biased region" description="Polar residues" evidence="27">
    <location>
        <begin position="167"/>
        <end position="176"/>
    </location>
</feature>
<evidence type="ECO:0000256" key="15">
    <source>
        <dbReference type="ARBA" id="ARBA00023273"/>
    </source>
</evidence>
<keyword evidence="7" id="KW-0053">Apoptosis</keyword>
<protein>
    <recommendedName>
        <fullName evidence="20">Acyl-coenzyme A thioesterase THEM4</fullName>
        <ecNumber evidence="19">3.1.2.2</ecNumber>
    </recommendedName>
    <alternativeName>
        <fullName evidence="21">Thioesterase superfamily member 4</fullName>
    </alternativeName>
</protein>
<sequence>MGRQILDTGDTGLANLSRRISRLFPVGGLISTPTPPHPVPFQATAAAAAHSLVMPGTRQQHQHAPLAQDEQQEVQLNNAAASAAAVTPPLRFRLPIAPRTRPTATVSTATALQAALEGRPLTHGTAFHDPHALDYYELGHKGYSYNLWLFRPSPSPTVAGTVKHTDANPTAGSASETSREPGLLNKTSSSESSSLLKQRLQDATTIHAETWIDLSNLTANQSLAVFSRRTMSWDGRVHPGAIGSIVDDCFGLLCFYNDCGGATLNLTLEHLVPVPCDAVMRIRPRLAKREGRKVFIEADVTDETTGLLHSRAKALFYSMFSRDPTQIRNEPASSQPLSTEVDGASDSAGELVPAEGRLPFPGLTEVVAFDAPRPAWVETLQNSLREQHLVDVTDFLYLLVAKMGISHNVLSSPKIRSRYYLDCSPSSTNPASAIQSLVAVFEYTSMAEGPAMAVHGGATHTTCAEIAEVLGLFSSMSVSEAQLWMASPATVDALVAKYLAARPKVRVTAVSTNYKVFMPLLNFFRWSAKVTSRPAPSQLELELQCVNPETDVLHATATCTVVSEGASPVLSRL</sequence>
<keyword evidence="9" id="KW-0378">Hydrolase</keyword>
<feature type="domain" description="Thioesterase" evidence="28">
    <location>
        <begin position="235"/>
        <end position="307"/>
    </location>
</feature>
<dbReference type="GO" id="GO:0006631">
    <property type="term" value="P:fatty acid metabolic process"/>
    <property type="evidence" value="ECO:0007669"/>
    <property type="project" value="UniProtKB-KW"/>
</dbReference>